<proteinExistence type="predicted"/>
<reference evidence="1 2" key="1">
    <citation type="journal article" date="2019" name="ACS Chem. Biol.">
        <title>Identification and Mobilization of a Cryptic Antibiotic Biosynthesis Gene Locus from a Human-Pathogenic Nocardia Isolate.</title>
        <authorList>
            <person name="Herisse M."/>
            <person name="Ishida K."/>
            <person name="Porter J.L."/>
            <person name="Howden B."/>
            <person name="Hertweck C."/>
            <person name="Stinear T.P."/>
            <person name="Pidot S.J."/>
        </authorList>
    </citation>
    <scope>NUCLEOTIDE SEQUENCE [LARGE SCALE GENOMIC DNA]</scope>
    <source>
        <strain evidence="1 2">AUSMDU00012717</strain>
    </source>
</reference>
<accession>A0A6G9YC56</accession>
<dbReference type="EMBL" id="CP046172">
    <property type="protein sequence ID" value="QIS10636.1"/>
    <property type="molecule type" value="Genomic_DNA"/>
</dbReference>
<dbReference type="RefSeq" id="WP_167473581.1">
    <property type="nucleotide sequence ID" value="NZ_CP046172.1"/>
</dbReference>
<evidence type="ECO:0000313" key="2">
    <source>
        <dbReference type="Proteomes" id="UP000503540"/>
    </source>
</evidence>
<evidence type="ECO:0000313" key="1">
    <source>
        <dbReference type="EMBL" id="QIS10636.1"/>
    </source>
</evidence>
<dbReference type="Proteomes" id="UP000503540">
    <property type="component" value="Chromosome"/>
</dbReference>
<organism evidence="1 2">
    <name type="scientific">Nocardia arthritidis</name>
    <dbReference type="NCBI Taxonomy" id="228602"/>
    <lineage>
        <taxon>Bacteria</taxon>
        <taxon>Bacillati</taxon>
        <taxon>Actinomycetota</taxon>
        <taxon>Actinomycetes</taxon>
        <taxon>Mycobacteriales</taxon>
        <taxon>Nocardiaceae</taxon>
        <taxon>Nocardia</taxon>
    </lineage>
</organism>
<dbReference type="AlphaFoldDB" id="A0A6G9YC56"/>
<protein>
    <submittedName>
        <fullName evidence="1">Uncharacterized protein</fullName>
    </submittedName>
</protein>
<keyword evidence="2" id="KW-1185">Reference proteome</keyword>
<name>A0A6G9YC56_9NOCA</name>
<gene>
    <name evidence="1" type="ORF">F5544_13740</name>
</gene>
<sequence length="69" mass="7632">MTAGRDPFEGLDHRVRRALESWQALGREQRDYAMGVVAASAPEVVISAAKTAVEITRLNNQFTCLEAQQ</sequence>
<dbReference type="KEGG" id="nah:F5544_13740"/>